<evidence type="ECO:0008006" key="2">
    <source>
        <dbReference type="Google" id="ProtNLM"/>
    </source>
</evidence>
<dbReference type="EMBL" id="KQ042575">
    <property type="protein sequence ID" value="KKF13669.1"/>
    <property type="molecule type" value="Genomic_DNA"/>
</dbReference>
<dbReference type="PANTHER" id="PTHR23227:SF83">
    <property type="entry name" value="ENDONUCLEASE_EXONUCLEASE_PHOSPHATASE DOMAIN-CONTAINING PROTEIN"/>
    <property type="match status" value="1"/>
</dbReference>
<dbReference type="AlphaFoldDB" id="A0A0F8C8D5"/>
<evidence type="ECO:0000313" key="1">
    <source>
        <dbReference type="EMBL" id="KKF13669.1"/>
    </source>
</evidence>
<dbReference type="Gene3D" id="3.60.10.10">
    <property type="entry name" value="Endonuclease/exonuclease/phosphatase"/>
    <property type="match status" value="1"/>
</dbReference>
<gene>
    <name evidence="1" type="ORF">EH28_00337</name>
</gene>
<name>A0A0F8C8D5_LARCR</name>
<dbReference type="InterPro" id="IPR036691">
    <property type="entry name" value="Endo/exonu/phosph_ase_sf"/>
</dbReference>
<dbReference type="PANTHER" id="PTHR23227">
    <property type="entry name" value="BUCENTAUR RELATED"/>
    <property type="match status" value="1"/>
</dbReference>
<reference evidence="1" key="1">
    <citation type="journal article" date="2015" name="PLoS Genet.">
        <title>Genome Sequencing of the Perciform Fish Larimichthys crocea Provides Insights into Molecular and Genetic Mechanisms of Stress Adaptation.</title>
        <authorList>
            <person name="Ao J."/>
            <person name="Mu Y."/>
            <person name="Xiang L.X."/>
            <person name="Fan D."/>
            <person name="Feng M."/>
            <person name="Zhang S."/>
            <person name="Shi Q."/>
            <person name="Zhu L.Y."/>
            <person name="Li T."/>
            <person name="Ding Y."/>
            <person name="Nie L."/>
            <person name="Li Q."/>
            <person name="Dong W.R."/>
            <person name="Jiang L."/>
            <person name="Sun B."/>
            <person name="Zhang X."/>
            <person name="Li M."/>
            <person name="Zhang H.Q."/>
            <person name="Xie S."/>
            <person name="Zhu Y."/>
            <person name="Jiang X."/>
            <person name="Wang X."/>
            <person name="Mu P."/>
            <person name="Chen W."/>
            <person name="Yue Z."/>
            <person name="Wang Z."/>
            <person name="Wang J."/>
            <person name="Shao J.Z."/>
            <person name="Chen X."/>
        </authorList>
    </citation>
    <scope>NUCLEOTIDE SEQUENCE [LARGE SCALE GENOMIC DNA]</scope>
    <source>
        <strain evidence="1">SSNF</strain>
        <tissue evidence="1">Blood</tissue>
    </source>
</reference>
<dbReference type="InterPro" id="IPR027124">
    <property type="entry name" value="Swc5/CFDP1/2"/>
</dbReference>
<organism evidence="1">
    <name type="scientific">Larimichthys crocea</name>
    <name type="common">Large yellow croaker</name>
    <name type="synonym">Pseudosciaena crocea</name>
    <dbReference type="NCBI Taxonomy" id="215358"/>
    <lineage>
        <taxon>Eukaryota</taxon>
        <taxon>Metazoa</taxon>
        <taxon>Chordata</taxon>
        <taxon>Craniata</taxon>
        <taxon>Vertebrata</taxon>
        <taxon>Euteleostomi</taxon>
        <taxon>Actinopterygii</taxon>
        <taxon>Neopterygii</taxon>
        <taxon>Teleostei</taxon>
        <taxon>Neoteleostei</taxon>
        <taxon>Acanthomorphata</taxon>
        <taxon>Eupercaria</taxon>
        <taxon>Sciaenidae</taxon>
        <taxon>Larimichthys</taxon>
    </lineage>
</organism>
<protein>
    <recommendedName>
        <fullName evidence="2">Craniofacial development protein 2</fullName>
    </recommendedName>
</protein>
<sequence>MQRCIPRSERVVVGADFNGHVGAGNRDDDEEVMGRFGIQERNAEGQMVVDFAKRIEMAVVNTFIQKRQEHRVTYKSGGRSTQGRKVDKETWWWNEEVKECVRRKRLAKKKWDTERTEESRQEYREMQHKVRVEVAKAKQGAYDDLYARLDSKEGETDLYRLARQRDRDGKDVQQSRMIKDREGSVLISASSVMGRWKEYFEELMNEENERE</sequence>
<proteinExistence type="predicted"/>
<accession>A0A0F8C8D5</accession>